<dbReference type="PANTHER" id="PTHR30354">
    <property type="entry name" value="GNT FAMILY GLUCONATE TRANSPORTER"/>
    <property type="match status" value="1"/>
</dbReference>
<feature type="transmembrane region" description="Helical" evidence="1">
    <location>
        <begin position="238"/>
        <end position="255"/>
    </location>
</feature>
<dbReference type="Pfam" id="PF02447">
    <property type="entry name" value="GntP_permease"/>
    <property type="match status" value="1"/>
</dbReference>
<accession>A0A0R0CUN4</accession>
<reference evidence="2 3" key="1">
    <citation type="submission" date="2015-05" db="EMBL/GenBank/DDBJ databases">
        <title>Genome sequencing and analysis of members of genus Stenotrophomonas.</title>
        <authorList>
            <person name="Patil P.P."/>
            <person name="Midha S."/>
            <person name="Patil P.B."/>
        </authorList>
    </citation>
    <scope>NUCLEOTIDE SEQUENCE [LARGE SCALE GENOMIC DNA]</scope>
    <source>
        <strain evidence="2 3">DSM 21508</strain>
    </source>
</reference>
<dbReference type="GO" id="GO:0005886">
    <property type="term" value="C:plasma membrane"/>
    <property type="evidence" value="ECO:0007669"/>
    <property type="project" value="TreeGrafter"/>
</dbReference>
<organism evidence="2 3">
    <name type="scientific">Stenotrophomonas chelatiphaga</name>
    <dbReference type="NCBI Taxonomy" id="517011"/>
    <lineage>
        <taxon>Bacteria</taxon>
        <taxon>Pseudomonadati</taxon>
        <taxon>Pseudomonadota</taxon>
        <taxon>Gammaproteobacteria</taxon>
        <taxon>Lysobacterales</taxon>
        <taxon>Lysobacteraceae</taxon>
        <taxon>Stenotrophomonas</taxon>
    </lineage>
</organism>
<keyword evidence="3" id="KW-1185">Reference proteome</keyword>
<comment type="caution">
    <text evidence="2">The sequence shown here is derived from an EMBL/GenBank/DDBJ whole genome shotgun (WGS) entry which is preliminary data.</text>
</comment>
<evidence type="ECO:0000313" key="2">
    <source>
        <dbReference type="EMBL" id="KRG73593.1"/>
    </source>
</evidence>
<name>A0A0R0CUN4_9GAMM</name>
<dbReference type="AlphaFoldDB" id="A0A0R0CUN4"/>
<keyword evidence="1" id="KW-0472">Membrane</keyword>
<protein>
    <recommendedName>
        <fullName evidence="4">Gluconate permease</fullName>
    </recommendedName>
</protein>
<dbReference type="Proteomes" id="UP000051386">
    <property type="component" value="Unassembled WGS sequence"/>
</dbReference>
<keyword evidence="1" id="KW-0812">Transmembrane</keyword>
<dbReference type="EMBL" id="LDJK01000043">
    <property type="protein sequence ID" value="KRG73593.1"/>
    <property type="molecule type" value="Genomic_DNA"/>
</dbReference>
<feature type="transmembrane region" description="Helical" evidence="1">
    <location>
        <begin position="180"/>
        <end position="202"/>
    </location>
</feature>
<feature type="transmembrane region" description="Helical" evidence="1">
    <location>
        <begin position="345"/>
        <end position="373"/>
    </location>
</feature>
<keyword evidence="1" id="KW-1133">Transmembrane helix</keyword>
<feature type="transmembrane region" description="Helical" evidence="1">
    <location>
        <begin position="421"/>
        <end position="445"/>
    </location>
</feature>
<gene>
    <name evidence="2" type="ORF">ABB28_10510</name>
</gene>
<dbReference type="PANTHER" id="PTHR30354:SF11">
    <property type="entry name" value="PERMEASE"/>
    <property type="match status" value="1"/>
</dbReference>
<feature type="transmembrane region" description="Helical" evidence="1">
    <location>
        <begin position="31"/>
        <end position="49"/>
    </location>
</feature>
<evidence type="ECO:0008006" key="4">
    <source>
        <dbReference type="Google" id="ProtNLM"/>
    </source>
</evidence>
<feature type="transmembrane region" description="Helical" evidence="1">
    <location>
        <begin position="310"/>
        <end position="333"/>
    </location>
</feature>
<dbReference type="GO" id="GO:0015128">
    <property type="term" value="F:gluconate transmembrane transporter activity"/>
    <property type="evidence" value="ECO:0007669"/>
    <property type="project" value="InterPro"/>
</dbReference>
<feature type="transmembrane region" description="Helical" evidence="1">
    <location>
        <begin position="6"/>
        <end position="24"/>
    </location>
</feature>
<feature type="transmembrane region" description="Helical" evidence="1">
    <location>
        <begin position="267"/>
        <end position="290"/>
    </location>
</feature>
<proteinExistence type="predicted"/>
<dbReference type="PATRIC" id="fig|517011.3.peg.1813"/>
<feature type="transmembrane region" description="Helical" evidence="1">
    <location>
        <begin position="101"/>
        <end position="124"/>
    </location>
</feature>
<dbReference type="RefSeq" id="WP_057508572.1">
    <property type="nucleotide sequence ID" value="NZ_JANUEG010000005.1"/>
</dbReference>
<dbReference type="InterPro" id="IPR003474">
    <property type="entry name" value="Glcn_transporter"/>
</dbReference>
<feature type="transmembrane region" description="Helical" evidence="1">
    <location>
        <begin position="144"/>
        <end position="168"/>
    </location>
</feature>
<feature type="transmembrane region" description="Helical" evidence="1">
    <location>
        <begin position="385"/>
        <end position="409"/>
    </location>
</feature>
<feature type="transmembrane region" description="Helical" evidence="1">
    <location>
        <begin position="61"/>
        <end position="80"/>
    </location>
</feature>
<evidence type="ECO:0000313" key="3">
    <source>
        <dbReference type="Proteomes" id="UP000051386"/>
    </source>
</evidence>
<evidence type="ECO:0000256" key="1">
    <source>
        <dbReference type="SAM" id="Phobius"/>
    </source>
</evidence>
<sequence>MHEWFVLANALFAILLIVLLIIYFKVNPMIALIAGPLYLGLSSGLGFGPTIEAITDGFGDLMGKIGLLIGFGVMIGAFLHRMGAFQQVVRLLVRTFKPTQMPYAFATILTSIFPPIYTDVLLLMSAPLARATAKRIGGDALPKMAGAVGVGIYLALTMVVPGVAALALSAVLDVELGTMLLVGLAIAVPTVFLTLWGFHFLLRRGFWNPETDELPDDQAPAVVAAEIKDEDNAVPLKLSLLPIIVPLLMIATGALDRALGLDIPALAAVGNSTFALFCGLVLAFVIARFTVPAHDRSGAVTDAFKESGQILLLTGVAGSLSAVVATTGLGDILSGYFSANAAAPLLLVWVVAAILHIAIGSVSASAITAASMLAPALHSLDVPPVLVALAAGSGSLFLVHVTSNTFWLMQTTFGMTLRGTLKTLSLPVSLASVVSLLLILVASAIF</sequence>